<feature type="chain" id="PRO_5017806675" description="FAD/NAD(P)-binding domain-containing protein" evidence="4">
    <location>
        <begin position="20"/>
        <end position="385"/>
    </location>
</feature>
<dbReference type="STRING" id="1810919.A0A3D8T3T6"/>
<dbReference type="EMBL" id="PVWQ01000001">
    <property type="protein sequence ID" value="RDW93121.1"/>
    <property type="molecule type" value="Genomic_DNA"/>
</dbReference>
<evidence type="ECO:0000256" key="2">
    <source>
        <dbReference type="ARBA" id="ARBA00022630"/>
    </source>
</evidence>
<dbReference type="PRINTS" id="PR00368">
    <property type="entry name" value="FADPNR"/>
</dbReference>
<dbReference type="Pfam" id="PF07992">
    <property type="entry name" value="Pyr_redox_2"/>
    <property type="match status" value="1"/>
</dbReference>
<dbReference type="GeneID" id="38110813"/>
<gene>
    <name evidence="6" type="ORF">DSM5745_00443</name>
</gene>
<reference evidence="6 7" key="1">
    <citation type="journal article" date="2018" name="IMA Fungus">
        <title>IMA Genome-F 9: Draft genome sequence of Annulohypoxylon stygium, Aspergillus mulundensis, Berkeleyomyces basicola (syn. Thielaviopsis basicola), Ceratocystis smalleyi, two Cercospora beticola strains, Coleophoma cylindrospora, Fusarium fracticaudum, Phialophora cf. hyalina, and Morchella septimelata.</title>
        <authorList>
            <person name="Wingfield B.D."/>
            <person name="Bills G.F."/>
            <person name="Dong Y."/>
            <person name="Huang W."/>
            <person name="Nel W.J."/>
            <person name="Swalarsk-Parry B.S."/>
            <person name="Vaghefi N."/>
            <person name="Wilken P.M."/>
            <person name="An Z."/>
            <person name="de Beer Z.W."/>
            <person name="De Vos L."/>
            <person name="Chen L."/>
            <person name="Duong T.A."/>
            <person name="Gao Y."/>
            <person name="Hammerbacher A."/>
            <person name="Kikkert J.R."/>
            <person name="Li Y."/>
            <person name="Li H."/>
            <person name="Li K."/>
            <person name="Li Q."/>
            <person name="Liu X."/>
            <person name="Ma X."/>
            <person name="Naidoo K."/>
            <person name="Pethybridge S.J."/>
            <person name="Sun J."/>
            <person name="Steenkamp E.T."/>
            <person name="van der Nest M.A."/>
            <person name="van Wyk S."/>
            <person name="Wingfield M.J."/>
            <person name="Xiong C."/>
            <person name="Yue Q."/>
            <person name="Zhang X."/>
        </authorList>
    </citation>
    <scope>NUCLEOTIDE SEQUENCE [LARGE SCALE GENOMIC DNA]</scope>
    <source>
        <strain evidence="6 7">DSM 5745</strain>
    </source>
</reference>
<proteinExistence type="inferred from homology"/>
<dbReference type="InterPro" id="IPR036188">
    <property type="entry name" value="FAD/NAD-bd_sf"/>
</dbReference>
<dbReference type="AlphaFoldDB" id="A0A3D8T3T6"/>
<evidence type="ECO:0000313" key="6">
    <source>
        <dbReference type="EMBL" id="RDW93121.1"/>
    </source>
</evidence>
<dbReference type="PRINTS" id="PR00469">
    <property type="entry name" value="PNDRDTASEII"/>
</dbReference>
<dbReference type="OrthoDB" id="4570620at2759"/>
<sequence length="385" mass="41770">MLLSRLLPLILSLTGTVLSAVIPETDYDVIVVGGGPAGLSVLSGLARVRRKAVIFDSGHYRNDPTREMHDVIGNDGTPPAVFRAAARAQISNYSTASFIDNEVISITPVNHTNATTFFRATDSTGAEYTARKVVLATGLVDVLPSTPGLIEGFGKGIFWCPWCDGYEHRDQPFGILGTLPHIVSSVLEVSTLNSDIIAFVNGSYTDEYVSALESSSPDWQAQMSAYNVSIDNRTIESFERIQDGGANRNDQGQQFDIFRVHFTEGEPVERNAFLTNFETAQRSSLPYDLGLVMQSGKIDTSINPGMRTSLPGVFAVGDCNSDGSTNVPHAMFSGKRAAVFGHVELAREDMAAAISKRSLSTRALHKEAERAMGDEMEKLWAKIKA</sequence>
<dbReference type="Gene3D" id="3.50.50.60">
    <property type="entry name" value="FAD/NAD(P)-binding domain"/>
    <property type="match status" value="2"/>
</dbReference>
<evidence type="ECO:0000256" key="1">
    <source>
        <dbReference type="ARBA" id="ARBA00009333"/>
    </source>
</evidence>
<dbReference type="GO" id="GO:0097237">
    <property type="term" value="P:cellular response to toxic substance"/>
    <property type="evidence" value="ECO:0007669"/>
    <property type="project" value="UniProtKB-ARBA"/>
</dbReference>
<protein>
    <recommendedName>
        <fullName evidence="5">FAD/NAD(P)-binding domain-containing protein</fullName>
    </recommendedName>
</protein>
<keyword evidence="7" id="KW-1185">Reference proteome</keyword>
<dbReference type="Proteomes" id="UP000256690">
    <property type="component" value="Unassembled WGS sequence"/>
</dbReference>
<evidence type="ECO:0000256" key="4">
    <source>
        <dbReference type="SAM" id="SignalP"/>
    </source>
</evidence>
<dbReference type="PANTHER" id="PTHR48105">
    <property type="entry name" value="THIOREDOXIN REDUCTASE 1-RELATED-RELATED"/>
    <property type="match status" value="1"/>
</dbReference>
<evidence type="ECO:0000259" key="5">
    <source>
        <dbReference type="Pfam" id="PF07992"/>
    </source>
</evidence>
<comment type="caution">
    <text evidence="6">The sequence shown here is derived from an EMBL/GenBank/DDBJ whole genome shotgun (WGS) entry which is preliminary data.</text>
</comment>
<feature type="domain" description="FAD/NAD(P)-binding" evidence="5">
    <location>
        <begin position="27"/>
        <end position="172"/>
    </location>
</feature>
<dbReference type="FunFam" id="3.50.50.60:FF:000173">
    <property type="entry name" value="Putative thioredoxin reductase"/>
    <property type="match status" value="1"/>
</dbReference>
<evidence type="ECO:0000256" key="3">
    <source>
        <dbReference type="ARBA" id="ARBA00023002"/>
    </source>
</evidence>
<organism evidence="6 7">
    <name type="scientific">Aspergillus mulundensis</name>
    <dbReference type="NCBI Taxonomy" id="1810919"/>
    <lineage>
        <taxon>Eukaryota</taxon>
        <taxon>Fungi</taxon>
        <taxon>Dikarya</taxon>
        <taxon>Ascomycota</taxon>
        <taxon>Pezizomycotina</taxon>
        <taxon>Eurotiomycetes</taxon>
        <taxon>Eurotiomycetidae</taxon>
        <taxon>Eurotiales</taxon>
        <taxon>Aspergillaceae</taxon>
        <taxon>Aspergillus</taxon>
        <taxon>Aspergillus subgen. Nidulantes</taxon>
    </lineage>
</organism>
<keyword evidence="3" id="KW-0560">Oxidoreductase</keyword>
<dbReference type="GO" id="GO:0016491">
    <property type="term" value="F:oxidoreductase activity"/>
    <property type="evidence" value="ECO:0007669"/>
    <property type="project" value="UniProtKB-KW"/>
</dbReference>
<name>A0A3D8T3T6_9EURO</name>
<evidence type="ECO:0000313" key="7">
    <source>
        <dbReference type="Proteomes" id="UP000256690"/>
    </source>
</evidence>
<dbReference type="InterPro" id="IPR023753">
    <property type="entry name" value="FAD/NAD-binding_dom"/>
</dbReference>
<keyword evidence="4" id="KW-0732">Signal</keyword>
<dbReference type="SUPFAM" id="SSF51905">
    <property type="entry name" value="FAD/NAD(P)-binding domain"/>
    <property type="match status" value="1"/>
</dbReference>
<comment type="similarity">
    <text evidence="1">Belongs to the class-II pyridine nucleotide-disulfide oxidoreductase family.</text>
</comment>
<feature type="signal peptide" evidence="4">
    <location>
        <begin position="1"/>
        <end position="19"/>
    </location>
</feature>
<dbReference type="RefSeq" id="XP_026608304.1">
    <property type="nucleotide sequence ID" value="XM_026742459.1"/>
</dbReference>
<dbReference type="InterPro" id="IPR050097">
    <property type="entry name" value="Ferredoxin-NADP_redctase_2"/>
</dbReference>
<accession>A0A3D8T3T6</accession>
<keyword evidence="2" id="KW-0285">Flavoprotein</keyword>